<gene>
    <name evidence="1" type="ORF">LTS18_013206</name>
</gene>
<comment type="caution">
    <text evidence="1">The sequence shown here is derived from an EMBL/GenBank/DDBJ whole genome shotgun (WGS) entry which is preliminary data.</text>
</comment>
<accession>A0ACC3DID8</accession>
<reference evidence="1" key="1">
    <citation type="submission" date="2024-09" db="EMBL/GenBank/DDBJ databases">
        <title>Black Yeasts Isolated from many extreme environments.</title>
        <authorList>
            <person name="Coleine C."/>
            <person name="Stajich J.E."/>
            <person name="Selbmann L."/>
        </authorList>
    </citation>
    <scope>NUCLEOTIDE SEQUENCE</scope>
    <source>
        <strain evidence="1">CCFEE 5737</strain>
    </source>
</reference>
<sequence length="209" mass="23629">MAALFEDFDFTVTALYTTLFAILFVLVPSAIYYFETRPAQRPTTSSTLPLPPTTEIISLRIYPIKSCRGFEVSSRKLLKTGLDLDRQWMFMDAKERKFLTIRQISEMTLINTALDEEKDELQISIAKTDKNPEVFVAIPAHPSQEWLDKNTTLGTCNIWGEDTDGYEYSASLTAPFSEFFGQEVRLVYKGPAPRVLRGNGAPGILGRKE</sequence>
<evidence type="ECO:0000313" key="2">
    <source>
        <dbReference type="Proteomes" id="UP001186974"/>
    </source>
</evidence>
<evidence type="ECO:0000313" key="1">
    <source>
        <dbReference type="EMBL" id="KAK3076368.1"/>
    </source>
</evidence>
<keyword evidence="2" id="KW-1185">Reference proteome</keyword>
<protein>
    <submittedName>
        <fullName evidence="1">Uncharacterized protein</fullName>
    </submittedName>
</protein>
<dbReference type="Proteomes" id="UP001186974">
    <property type="component" value="Unassembled WGS sequence"/>
</dbReference>
<name>A0ACC3DID8_9PEZI</name>
<feature type="non-terminal residue" evidence="1">
    <location>
        <position position="209"/>
    </location>
</feature>
<dbReference type="EMBL" id="JAWDJW010004049">
    <property type="protein sequence ID" value="KAK3076368.1"/>
    <property type="molecule type" value="Genomic_DNA"/>
</dbReference>
<proteinExistence type="predicted"/>
<organism evidence="1 2">
    <name type="scientific">Coniosporium uncinatum</name>
    <dbReference type="NCBI Taxonomy" id="93489"/>
    <lineage>
        <taxon>Eukaryota</taxon>
        <taxon>Fungi</taxon>
        <taxon>Dikarya</taxon>
        <taxon>Ascomycota</taxon>
        <taxon>Pezizomycotina</taxon>
        <taxon>Dothideomycetes</taxon>
        <taxon>Dothideomycetes incertae sedis</taxon>
        <taxon>Coniosporium</taxon>
    </lineage>
</organism>